<feature type="non-terminal residue" evidence="1">
    <location>
        <position position="1"/>
    </location>
</feature>
<evidence type="ECO:0000313" key="1">
    <source>
        <dbReference type="EMBL" id="KAJ7635282.1"/>
    </source>
</evidence>
<proteinExistence type="predicted"/>
<sequence>LRARLFELDSLITALQAERDALQTESDAIVYPVLSLPPEITADIFEHCVVSRSTPSPTQAPLLFMQVCREWRQVALASPRLW</sequence>
<dbReference type="SUPFAM" id="SSF81383">
    <property type="entry name" value="F-box domain"/>
    <property type="match status" value="1"/>
</dbReference>
<name>A0AAD7C076_9AGAR</name>
<accession>A0AAD7C076</accession>
<feature type="non-terminal residue" evidence="1">
    <location>
        <position position="82"/>
    </location>
</feature>
<dbReference type="EMBL" id="JARKIF010000007">
    <property type="protein sequence ID" value="KAJ7635282.1"/>
    <property type="molecule type" value="Genomic_DNA"/>
</dbReference>
<reference evidence="1" key="1">
    <citation type="submission" date="2023-03" db="EMBL/GenBank/DDBJ databases">
        <title>Massive genome expansion in bonnet fungi (Mycena s.s.) driven by repeated elements and novel gene families across ecological guilds.</title>
        <authorList>
            <consortium name="Lawrence Berkeley National Laboratory"/>
            <person name="Harder C.B."/>
            <person name="Miyauchi S."/>
            <person name="Viragh M."/>
            <person name="Kuo A."/>
            <person name="Thoen E."/>
            <person name="Andreopoulos B."/>
            <person name="Lu D."/>
            <person name="Skrede I."/>
            <person name="Drula E."/>
            <person name="Henrissat B."/>
            <person name="Morin E."/>
            <person name="Kohler A."/>
            <person name="Barry K."/>
            <person name="LaButti K."/>
            <person name="Morin E."/>
            <person name="Salamov A."/>
            <person name="Lipzen A."/>
            <person name="Mereny Z."/>
            <person name="Hegedus B."/>
            <person name="Baldrian P."/>
            <person name="Stursova M."/>
            <person name="Weitz H."/>
            <person name="Taylor A."/>
            <person name="Grigoriev I.V."/>
            <person name="Nagy L.G."/>
            <person name="Martin F."/>
            <person name="Kauserud H."/>
        </authorList>
    </citation>
    <scope>NUCLEOTIDE SEQUENCE</scope>
    <source>
        <strain evidence="1">9284</strain>
    </source>
</reference>
<evidence type="ECO:0000313" key="2">
    <source>
        <dbReference type="Proteomes" id="UP001221142"/>
    </source>
</evidence>
<comment type="caution">
    <text evidence="1">The sequence shown here is derived from an EMBL/GenBank/DDBJ whole genome shotgun (WGS) entry which is preliminary data.</text>
</comment>
<gene>
    <name evidence="1" type="ORF">FB45DRAFT_681008</name>
</gene>
<evidence type="ECO:0008006" key="3">
    <source>
        <dbReference type="Google" id="ProtNLM"/>
    </source>
</evidence>
<organism evidence="1 2">
    <name type="scientific">Roridomyces roridus</name>
    <dbReference type="NCBI Taxonomy" id="1738132"/>
    <lineage>
        <taxon>Eukaryota</taxon>
        <taxon>Fungi</taxon>
        <taxon>Dikarya</taxon>
        <taxon>Basidiomycota</taxon>
        <taxon>Agaricomycotina</taxon>
        <taxon>Agaricomycetes</taxon>
        <taxon>Agaricomycetidae</taxon>
        <taxon>Agaricales</taxon>
        <taxon>Marasmiineae</taxon>
        <taxon>Mycenaceae</taxon>
        <taxon>Roridomyces</taxon>
    </lineage>
</organism>
<dbReference type="Gene3D" id="1.20.1280.50">
    <property type="match status" value="1"/>
</dbReference>
<protein>
    <recommendedName>
        <fullName evidence="3">F-box domain-containing protein</fullName>
    </recommendedName>
</protein>
<dbReference type="Proteomes" id="UP001221142">
    <property type="component" value="Unassembled WGS sequence"/>
</dbReference>
<dbReference type="InterPro" id="IPR036047">
    <property type="entry name" value="F-box-like_dom_sf"/>
</dbReference>
<keyword evidence="2" id="KW-1185">Reference proteome</keyword>
<dbReference type="AlphaFoldDB" id="A0AAD7C076"/>